<gene>
    <name evidence="2" type="ORF">SDC9_49845</name>
</gene>
<feature type="transmembrane region" description="Helical" evidence="1">
    <location>
        <begin position="39"/>
        <end position="58"/>
    </location>
</feature>
<proteinExistence type="predicted"/>
<sequence length="109" mass="11997">MLGFGWLNMGSLIFGLIAWILPVVNLTQHSKSGSRNWPAFSVASAASCAVSLYMQIRYTDHLVQIEDWSALLDTSRAVTWVSAVLLIVTILLNAFTLVVCRRREKAGTG</sequence>
<keyword evidence="1" id="KW-1133">Transmembrane helix</keyword>
<dbReference type="AlphaFoldDB" id="A0A644WJB4"/>
<reference evidence="2" key="1">
    <citation type="submission" date="2019-08" db="EMBL/GenBank/DDBJ databases">
        <authorList>
            <person name="Kucharzyk K."/>
            <person name="Murdoch R.W."/>
            <person name="Higgins S."/>
            <person name="Loffler F."/>
        </authorList>
    </citation>
    <scope>NUCLEOTIDE SEQUENCE</scope>
</reference>
<dbReference type="EMBL" id="VSSQ01000965">
    <property type="protein sequence ID" value="MPM03578.1"/>
    <property type="molecule type" value="Genomic_DNA"/>
</dbReference>
<name>A0A644WJB4_9ZZZZ</name>
<keyword evidence="1" id="KW-0812">Transmembrane</keyword>
<feature type="transmembrane region" description="Helical" evidence="1">
    <location>
        <begin position="78"/>
        <end position="100"/>
    </location>
</feature>
<evidence type="ECO:0000313" key="2">
    <source>
        <dbReference type="EMBL" id="MPM03578.1"/>
    </source>
</evidence>
<keyword evidence="1" id="KW-0472">Membrane</keyword>
<feature type="transmembrane region" description="Helical" evidence="1">
    <location>
        <begin position="6"/>
        <end position="27"/>
    </location>
</feature>
<protein>
    <submittedName>
        <fullName evidence="2">Uncharacterized protein</fullName>
    </submittedName>
</protein>
<organism evidence="2">
    <name type="scientific">bioreactor metagenome</name>
    <dbReference type="NCBI Taxonomy" id="1076179"/>
    <lineage>
        <taxon>unclassified sequences</taxon>
        <taxon>metagenomes</taxon>
        <taxon>ecological metagenomes</taxon>
    </lineage>
</organism>
<comment type="caution">
    <text evidence="2">The sequence shown here is derived from an EMBL/GenBank/DDBJ whole genome shotgun (WGS) entry which is preliminary data.</text>
</comment>
<accession>A0A644WJB4</accession>
<evidence type="ECO:0000256" key="1">
    <source>
        <dbReference type="SAM" id="Phobius"/>
    </source>
</evidence>